<dbReference type="Pfam" id="PF00753">
    <property type="entry name" value="Lactamase_B"/>
    <property type="match status" value="1"/>
</dbReference>
<dbReference type="InterPro" id="IPR036866">
    <property type="entry name" value="RibonucZ/Hydroxyglut_hydro"/>
</dbReference>
<evidence type="ECO:0000256" key="3">
    <source>
        <dbReference type="ARBA" id="ARBA00022692"/>
    </source>
</evidence>
<comment type="caution">
    <text evidence="8">The sequence shown here is derived from an EMBL/GenBank/DDBJ whole genome shotgun (WGS) entry which is preliminary data.</text>
</comment>
<reference evidence="9" key="1">
    <citation type="journal article" date="2019" name="Int. J. Syst. Evol. Microbiol.">
        <title>The Global Catalogue of Microorganisms (GCM) 10K type strain sequencing project: providing services to taxonomists for standard genome sequencing and annotation.</title>
        <authorList>
            <consortium name="The Broad Institute Genomics Platform"/>
            <consortium name="The Broad Institute Genome Sequencing Center for Infectious Disease"/>
            <person name="Wu L."/>
            <person name="Ma J."/>
        </authorList>
    </citation>
    <scope>NUCLEOTIDE SEQUENCE [LARGE SCALE GENOMIC DNA]</scope>
    <source>
        <strain evidence="9">NBRC 106396</strain>
    </source>
</reference>
<dbReference type="PANTHER" id="PTHR30619:SF1">
    <property type="entry name" value="RECOMBINATION PROTEIN 2"/>
    <property type="match status" value="1"/>
</dbReference>
<comment type="subcellular location">
    <subcellularLocation>
        <location evidence="1">Cell membrane</location>
        <topology evidence="1">Multi-pass membrane protein</topology>
    </subcellularLocation>
</comment>
<evidence type="ECO:0000256" key="5">
    <source>
        <dbReference type="ARBA" id="ARBA00023136"/>
    </source>
</evidence>
<feature type="transmembrane region" description="Helical" evidence="6">
    <location>
        <begin position="306"/>
        <end position="325"/>
    </location>
</feature>
<sequence length="769" mass="86591">MKPFTVPLFFAAAIVGIILSDHRMWAAATVLTALSILFFWSGNRYLWASLAGLPLFFLYATAYTHYYLPTSDLPPAAFSSLYTISSMPVIDGDKISFWAEHREKEIGKVYVSYTAKNEAEWKSYSTLQSGEKCLITGELAYPEHKRNQYGMDFPRYLKQKGAMFVLEPRGFPERCIPPDGNVFFLLSSLRQKGVEHVNTRFSEPSAGLINALLFGERSGIPPHVTDAYQELGLTHLLAVSGYNIAVLIGLLFVVLSMSGLTKEKIYLVILLAIPAYTLLTGAESSIIRAGIMGSTAAFFLFVKRRLMPVNVIGTAFLLMLLYNPYTVYNLGFQLSFYMTFVLICSKNILLAPGTSFLVMLRATLLCQIASLPFILYHFFEISFWSLPLNALYIPFVSLLLFPLALFIVPLGAMFSSLTFLDYILHLFIKIATNILMYAANHTQPFIFGRPSLLFLAGYMGASWFFFTVWDKKKKFFPLALLPLAVVMLLHMITPYFRDETRVTFLDVGQGDSAIIELPNRKGIYLIDTGGTLTFAEEKWRRRKRPFDVTRSVVLPSLKGMGIRKIDALLLTHSDVDHAGGAEVILSNMKVDTLYYPFHQQKPAEIEKEIFFHAAKRQVKIVKMKEGMTWRRGSGLFTVLSPDGSEEESNEQSIVIWSKLSGRSFLFTGDIEEKGEARLSKTYDSFKTDVLKVAHHGSRTSSAASFLQKAQPHISVISAGKNNRYGHPDREVVERLKKTGSSIYRTDTDGDIIITVKKGRLKVRKTMNKN</sequence>
<dbReference type="CDD" id="cd07731">
    <property type="entry name" value="ComA-like_MBL-fold"/>
    <property type="match status" value="1"/>
</dbReference>
<feature type="transmembrane region" description="Helical" evidence="6">
    <location>
        <begin position="265"/>
        <end position="286"/>
    </location>
</feature>
<protein>
    <submittedName>
        <fullName evidence="8">DNA internalization-related competence protein ComEC/Rec2</fullName>
    </submittedName>
</protein>
<feature type="transmembrane region" description="Helical" evidence="6">
    <location>
        <begin position="236"/>
        <end position="259"/>
    </location>
</feature>
<feature type="transmembrane region" description="Helical" evidence="6">
    <location>
        <begin position="391"/>
        <end position="412"/>
    </location>
</feature>
<evidence type="ECO:0000313" key="8">
    <source>
        <dbReference type="EMBL" id="MFC7372691.1"/>
    </source>
</evidence>
<keyword evidence="3 6" id="KW-0812">Transmembrane</keyword>
<evidence type="ECO:0000256" key="6">
    <source>
        <dbReference type="SAM" id="Phobius"/>
    </source>
</evidence>
<feature type="transmembrane region" description="Helical" evidence="6">
    <location>
        <begin position="356"/>
        <end position="379"/>
    </location>
</feature>
<proteinExistence type="predicted"/>
<evidence type="ECO:0000259" key="7">
    <source>
        <dbReference type="SMART" id="SM00849"/>
    </source>
</evidence>
<dbReference type="NCBIfam" id="TIGR00360">
    <property type="entry name" value="ComEC_N-term"/>
    <property type="match status" value="1"/>
</dbReference>
<dbReference type="SUPFAM" id="SSF56281">
    <property type="entry name" value="Metallo-hydrolase/oxidoreductase"/>
    <property type="match status" value="1"/>
</dbReference>
<dbReference type="InterPro" id="IPR001279">
    <property type="entry name" value="Metallo-B-lactamas"/>
</dbReference>
<feature type="transmembrane region" description="Helical" evidence="6">
    <location>
        <begin position="476"/>
        <end position="496"/>
    </location>
</feature>
<evidence type="ECO:0000256" key="4">
    <source>
        <dbReference type="ARBA" id="ARBA00022989"/>
    </source>
</evidence>
<feature type="transmembrane region" description="Helical" evidence="6">
    <location>
        <begin position="45"/>
        <end position="68"/>
    </location>
</feature>
<dbReference type="NCBIfam" id="TIGR00361">
    <property type="entry name" value="ComEC_Rec2"/>
    <property type="match status" value="1"/>
</dbReference>
<dbReference type="InterPro" id="IPR052159">
    <property type="entry name" value="Competence_DNA_uptake"/>
</dbReference>
<dbReference type="Pfam" id="PF03772">
    <property type="entry name" value="Competence"/>
    <property type="match status" value="1"/>
</dbReference>
<evidence type="ECO:0000313" key="9">
    <source>
        <dbReference type="Proteomes" id="UP001596549"/>
    </source>
</evidence>
<keyword evidence="2" id="KW-1003">Cell membrane</keyword>
<dbReference type="InterPro" id="IPR025405">
    <property type="entry name" value="DUF4131"/>
</dbReference>
<evidence type="ECO:0000256" key="2">
    <source>
        <dbReference type="ARBA" id="ARBA00022475"/>
    </source>
</evidence>
<evidence type="ECO:0000256" key="1">
    <source>
        <dbReference type="ARBA" id="ARBA00004651"/>
    </source>
</evidence>
<dbReference type="PANTHER" id="PTHR30619">
    <property type="entry name" value="DNA INTERNALIZATION/COMPETENCE PROTEIN COMEC/REC2"/>
    <property type="match status" value="1"/>
</dbReference>
<dbReference type="Pfam" id="PF13567">
    <property type="entry name" value="DUF4131"/>
    <property type="match status" value="1"/>
</dbReference>
<dbReference type="Proteomes" id="UP001596549">
    <property type="component" value="Unassembled WGS sequence"/>
</dbReference>
<dbReference type="Gene3D" id="3.60.15.10">
    <property type="entry name" value="Ribonuclease Z/Hydroxyacylglutathione hydrolase-like"/>
    <property type="match status" value="1"/>
</dbReference>
<feature type="domain" description="Metallo-beta-lactamase" evidence="7">
    <location>
        <begin position="509"/>
        <end position="720"/>
    </location>
</feature>
<dbReference type="InterPro" id="IPR004477">
    <property type="entry name" value="ComEC_N"/>
</dbReference>
<keyword evidence="5 6" id="KW-0472">Membrane</keyword>
<dbReference type="RefSeq" id="WP_379750258.1">
    <property type="nucleotide sequence ID" value="NZ_JBHTCP010000046.1"/>
</dbReference>
<dbReference type="InterPro" id="IPR004797">
    <property type="entry name" value="Competence_ComEC/Rec2"/>
</dbReference>
<name>A0ABW2NVQ7_9BACL</name>
<keyword evidence="9" id="KW-1185">Reference proteome</keyword>
<dbReference type="EMBL" id="JBHTCP010000046">
    <property type="protein sequence ID" value="MFC7372691.1"/>
    <property type="molecule type" value="Genomic_DNA"/>
</dbReference>
<gene>
    <name evidence="8" type="ORF">ACFQPF_13515</name>
</gene>
<organism evidence="8 9">
    <name type="scientific">Fictibacillus iocasae</name>
    <dbReference type="NCBI Taxonomy" id="2715437"/>
    <lineage>
        <taxon>Bacteria</taxon>
        <taxon>Bacillati</taxon>
        <taxon>Bacillota</taxon>
        <taxon>Bacilli</taxon>
        <taxon>Bacillales</taxon>
        <taxon>Fictibacillaceae</taxon>
        <taxon>Fictibacillus</taxon>
    </lineage>
</organism>
<keyword evidence="4 6" id="KW-1133">Transmembrane helix</keyword>
<dbReference type="InterPro" id="IPR035681">
    <property type="entry name" value="ComA-like_MBL"/>
</dbReference>
<feature type="transmembrane region" description="Helical" evidence="6">
    <location>
        <begin position="451"/>
        <end position="469"/>
    </location>
</feature>
<dbReference type="SMART" id="SM00849">
    <property type="entry name" value="Lactamase_B"/>
    <property type="match status" value="1"/>
</dbReference>
<accession>A0ABW2NVQ7</accession>